<dbReference type="EMBL" id="CCNE01000065">
    <property type="protein sequence ID" value="CDX61830.1"/>
    <property type="molecule type" value="Genomic_DNA"/>
</dbReference>
<sequence>MRSRFFDSAHVFIPKPVPTFGRHALAVANDLSDRQVAEQRRTIDLLLEVRLRIEHQPRSVGAKVLQSGVLLCARQALSLGKRGLKRPFGLVMMRDPRHRGGKRACPLFVPR</sequence>
<proteinExistence type="predicted"/>
<protein>
    <submittedName>
        <fullName evidence="1">Uncharacterized protein</fullName>
    </submittedName>
</protein>
<organism evidence="1 2">
    <name type="scientific">Mesorhizobium plurifarium</name>
    <dbReference type="NCBI Taxonomy" id="69974"/>
    <lineage>
        <taxon>Bacteria</taxon>
        <taxon>Pseudomonadati</taxon>
        <taxon>Pseudomonadota</taxon>
        <taxon>Alphaproteobacteria</taxon>
        <taxon>Hyphomicrobiales</taxon>
        <taxon>Phyllobacteriaceae</taxon>
        <taxon>Mesorhizobium</taxon>
    </lineage>
</organism>
<evidence type="ECO:0000313" key="2">
    <source>
        <dbReference type="Proteomes" id="UP000046122"/>
    </source>
</evidence>
<reference evidence="1 2" key="1">
    <citation type="submission" date="2014-08" db="EMBL/GenBank/DDBJ databases">
        <authorList>
            <person name="Moulin Lionel"/>
        </authorList>
    </citation>
    <scope>NUCLEOTIDE SEQUENCE [LARGE SCALE GENOMIC DNA]</scope>
</reference>
<evidence type="ECO:0000313" key="1">
    <source>
        <dbReference type="EMBL" id="CDX61830.1"/>
    </source>
</evidence>
<accession>A0A090GC31</accession>
<gene>
    <name evidence="1" type="ORF">MPL3365_70121</name>
</gene>
<dbReference type="AlphaFoldDB" id="A0A090GC31"/>
<name>A0A090GC31_MESPL</name>
<dbReference type="Proteomes" id="UP000046122">
    <property type="component" value="Unassembled WGS sequence"/>
</dbReference>